<dbReference type="EMBL" id="JANSHE010007036">
    <property type="protein sequence ID" value="KAJ2965388.1"/>
    <property type="molecule type" value="Genomic_DNA"/>
</dbReference>
<comment type="caution">
    <text evidence="1">The sequence shown here is derived from an EMBL/GenBank/DDBJ whole genome shotgun (WGS) entry which is preliminary data.</text>
</comment>
<dbReference type="Proteomes" id="UP001144978">
    <property type="component" value="Unassembled WGS sequence"/>
</dbReference>
<name>A0ACC1MGL2_9APHY</name>
<organism evidence="1 2">
    <name type="scientific">Trametes sanguinea</name>
    <dbReference type="NCBI Taxonomy" id="158606"/>
    <lineage>
        <taxon>Eukaryota</taxon>
        <taxon>Fungi</taxon>
        <taxon>Dikarya</taxon>
        <taxon>Basidiomycota</taxon>
        <taxon>Agaricomycotina</taxon>
        <taxon>Agaricomycetes</taxon>
        <taxon>Polyporales</taxon>
        <taxon>Polyporaceae</taxon>
        <taxon>Trametes</taxon>
    </lineage>
</organism>
<sequence length="265" mass="28017">MPPKRKAPETATATANEPPQTRRRTRSAATIAAESTAVPVVELPPPTKARTRRTAKTDVEEAAASSSKPVPRKPASTAKVPTSRAKPSTSKTATATAPRATRTTARTRTAAKAGLSDEAPEQETSAPKRRGRIAKAQSSKEPPIPEDSVEPRQPLSPIPDSSSQTIPKKRGRPPKVERLSAAGADILTAGQTADTSNVTVPEPTEPAARPRTTRTTRGRVAQKDVAGSSTQPVNATTDEAPAEEIAATQTKRRTRVKKVSYSGIY</sequence>
<gene>
    <name evidence="1" type="ORF">NUW54_g14133</name>
</gene>
<evidence type="ECO:0000313" key="2">
    <source>
        <dbReference type="Proteomes" id="UP001144978"/>
    </source>
</evidence>
<proteinExistence type="predicted"/>
<evidence type="ECO:0000313" key="1">
    <source>
        <dbReference type="EMBL" id="KAJ2965388.1"/>
    </source>
</evidence>
<accession>A0ACC1MGL2</accession>
<protein>
    <submittedName>
        <fullName evidence="1">Uncharacterized protein</fullName>
    </submittedName>
</protein>
<keyword evidence="2" id="KW-1185">Reference proteome</keyword>
<reference evidence="1" key="1">
    <citation type="submission" date="2022-08" db="EMBL/GenBank/DDBJ databases">
        <title>Genome Sequence of Pycnoporus sanguineus.</title>
        <authorList>
            <person name="Buettner E."/>
        </authorList>
    </citation>
    <scope>NUCLEOTIDE SEQUENCE</scope>
    <source>
        <strain evidence="1">CG-C14</strain>
    </source>
</reference>